<dbReference type="Proteomes" id="UP000198505">
    <property type="component" value="Unassembled WGS sequence"/>
</dbReference>
<evidence type="ECO:0008006" key="3">
    <source>
        <dbReference type="Google" id="ProtNLM"/>
    </source>
</evidence>
<dbReference type="CDD" id="cd08054">
    <property type="entry name" value="gp6"/>
    <property type="match status" value="1"/>
</dbReference>
<name>A0A1H9UT22_9GAMM</name>
<sequence>MLTLTRAKLHLRLATTEQEATAYIDEDAIIQGLINAAYHYAENYTQATLATATKTLVLDGFPEGSDAIELPWTPVTAIESLDYIDAEGVEQSLDAETLRLDTRPIYPLLAPQWGTEWPHTTDEPESVTITATAGAEETPPDVDVAVLLLVGHWYENRESVAIGTIATEIPMGVEMLLEPYRIHSVG</sequence>
<dbReference type="NCBIfam" id="TIGR02215">
    <property type="entry name" value="phage_chp_gp8"/>
    <property type="match status" value="1"/>
</dbReference>
<evidence type="ECO:0000313" key="1">
    <source>
        <dbReference type="EMBL" id="SES12498.1"/>
    </source>
</evidence>
<dbReference type="InterPro" id="IPR021146">
    <property type="entry name" value="Phage_gp6-like_head-tail"/>
</dbReference>
<accession>A0A1H9UT22</accession>
<proteinExistence type="predicted"/>
<dbReference type="Pfam" id="PF05135">
    <property type="entry name" value="Phage_connect_1"/>
    <property type="match status" value="2"/>
</dbReference>
<organism evidence="1 2">
    <name type="scientific">Vreelandella subterranea</name>
    <dbReference type="NCBI Taxonomy" id="416874"/>
    <lineage>
        <taxon>Bacteria</taxon>
        <taxon>Pseudomonadati</taxon>
        <taxon>Pseudomonadota</taxon>
        <taxon>Gammaproteobacteria</taxon>
        <taxon>Oceanospirillales</taxon>
        <taxon>Halomonadaceae</taxon>
        <taxon>Vreelandella</taxon>
    </lineage>
</organism>
<dbReference type="InterPro" id="IPR011738">
    <property type="entry name" value="Phage_CHP"/>
</dbReference>
<reference evidence="2" key="1">
    <citation type="submission" date="2016-10" db="EMBL/GenBank/DDBJ databases">
        <authorList>
            <person name="Varghese N."/>
            <person name="Submissions S."/>
        </authorList>
    </citation>
    <scope>NUCLEOTIDE SEQUENCE [LARGE SCALE GENOMIC DNA]</scope>
    <source>
        <strain evidence="2">CGMCC 1.6495</strain>
    </source>
</reference>
<gene>
    <name evidence="1" type="ORF">SAMN04487958_107198</name>
</gene>
<keyword evidence="2" id="KW-1185">Reference proteome</keyword>
<evidence type="ECO:0000313" key="2">
    <source>
        <dbReference type="Proteomes" id="UP000198505"/>
    </source>
</evidence>
<dbReference type="AlphaFoldDB" id="A0A1H9UT22"/>
<dbReference type="Gene3D" id="1.10.3230.30">
    <property type="entry name" value="Phage gp6-like head-tail connector protein"/>
    <property type="match status" value="1"/>
</dbReference>
<dbReference type="EMBL" id="FOGS01000007">
    <property type="protein sequence ID" value="SES12498.1"/>
    <property type="molecule type" value="Genomic_DNA"/>
</dbReference>
<dbReference type="NCBIfam" id="TIGR01560">
    <property type="entry name" value="put_DNA_pack"/>
    <property type="match status" value="1"/>
</dbReference>
<dbReference type="RefSeq" id="WP_092828158.1">
    <property type="nucleotide sequence ID" value="NZ_FOGS01000007.1"/>
</dbReference>
<protein>
    <recommendedName>
        <fullName evidence="3">Phage gp6-like head-tail connector protein</fullName>
    </recommendedName>
</protein>
<dbReference type="STRING" id="416874.SAMN04487958_107198"/>
<dbReference type="InterPro" id="IPR006450">
    <property type="entry name" value="Phage_HK97_gp6-like"/>
</dbReference>